<dbReference type="RefSeq" id="WP_154768830.1">
    <property type="nucleotide sequence ID" value="NZ_WLYK01000005.1"/>
</dbReference>
<feature type="region of interest" description="Disordered" evidence="5">
    <location>
        <begin position="1617"/>
        <end position="1640"/>
    </location>
</feature>
<keyword evidence="4" id="KW-0572">Peptidoglycan-anchor</keyword>
<dbReference type="Proteomes" id="UP000460221">
    <property type="component" value="Unassembled WGS sequence"/>
</dbReference>
<name>A0A7K1FPR6_9ACTN</name>
<evidence type="ECO:0000313" key="10">
    <source>
        <dbReference type="Proteomes" id="UP000460221"/>
    </source>
</evidence>
<feature type="region of interest" description="Disordered" evidence="5">
    <location>
        <begin position="3261"/>
        <end position="3283"/>
    </location>
</feature>
<dbReference type="Gene3D" id="2.60.40.740">
    <property type="match status" value="1"/>
</dbReference>
<evidence type="ECO:0000256" key="6">
    <source>
        <dbReference type="SAM" id="Phobius"/>
    </source>
</evidence>
<evidence type="ECO:0000313" key="9">
    <source>
        <dbReference type="EMBL" id="MTD14814.1"/>
    </source>
</evidence>
<comment type="caution">
    <text evidence="9">The sequence shown here is derived from an EMBL/GenBank/DDBJ whole genome shotgun (WGS) entry which is preliminary data.</text>
</comment>
<sequence>MAVLLMTLGLTVVLTTVQAPVAQAAVPIPFNADFSAQENGAIALTGNSQLSCPTSASTCATARATATSSAARSGINNNDFTMAFVDADTDATTSNSSSANLALPSGSTVLYAKLIWGARRANSAGTSVSLAQAASVKFRTPASATYTALTGTVDDPGLSTSTDYSPYVGHIDVTSLVRAAGNGTYWFADMAANTGTDRYAGWSLIVAYRNPAAPLRDLRIYRGFANVNGSGATATATIDINGFLTPAAGTVNSAVGVVAWEGDRGFVGDSMEFNGTALSDATRPSNNFFDSAISDAGTDITNRNPNFTNNFGTDIGRINATNVLANSQTSTTVRLTTNGDTYYPTLVTTQIDLYSPAFNPVSKSVTNLSGNSPARVGDTLQYQISLTNTGSDPADASVITDALPANVTYVPGSLVVVANPGTTANTAATDAAGDDLAEYLAGSRSVRFRVGSGATASAGGSIGVNQTTTVRFRATLDRATAGTTVSNTADLAYRARTLGGNYTFTGNQVDTPVSAIADLGITKTSTPTSQTAGSQVTYTLTAVNNGPNEATSVVVTDTLPTGVNFVSAAPPSGTTCSASGRTVTCSTPALANGGTLAIPVTASIAAGSASGTTLTDTATISSAVSDDVAGNNTAVAGTAVTTSADVAVTHTVSPGSVAAGSQATWTLTATNRGPSTAASTVVTDTLPTGVTITSATIPAGTCTVTGSTVSCPVGDLAPNQSAVITVVTTVAPNTPAGTLTANGSAASSTPDPNQANNSAAAALTVTTSADLQVTTTAATDPVVAGRPETWTVTVRNNGPSDAAAVQVSVPAVAGQTITSASANQGTCSVTGGAVSCAPGTVAAGTTVTVTVRATVDPSRAAGPLALTGSASSTTTDPVPGNNSSTATVTVQTSADLSLTKVGDPNPVVAGDQVTYTLTVGNAGPSTATGASISDPLPTGVIFSSSADGCTVSSGTVTCPVGTVPVGSVVTRTFVADTDAEGTGEITNVATVSATTPDPVTANNTATARSTSETVADLQIGITASDPVIAGNQITYTITAINNGPSAAASAQIADTAPAGITFSGAVASGGGFSCSTTTTTMSCTSASLPVGVPVTVTLTGTVASTAAGAVTNTATISAATPDPSSGNNSASTTVNVRTRADVAVVLQAPTGPANTVVAGTEVQFGVRVTNAGPSVAQNVVVSGQVPAGLEPIVGSSGGACTVAGGTVTCNLGTLPVGADITIPLTALVRPSVDPGTVTGQAGVGASTTDPQTANNASTATIEVITQADLVAGKSVDPSPLVAGSPATYTLTVLNDGPSDARAVAVSDSLPAALTVLGAAPSSGSCTVAGQAVDCTTAVLPAGSTLTVTVPVTVSAAAGDTELTNTVLASSDATDPTPSDNSASVTSAVERRAHLTLTKTQDATTVEAGSSVTYTLALTNTGPSDAAAVTLADTLPGTMTVVPGGVSATGDACTIATGNRSISCDFGTVPAGQARTVQVIGRVPSGTAAGTVLTNTATAESTTPDTTTGSRSASSTGTVSTAVDLGVIIAPVQDPAEAGSPQGYVLSVVNNGPSFARGAVVSFPLPTGTTFDSATTSVGSCSASGGTVTCSLGDLAPGAAPTVQINLRLDPDLGGSRLTATASVSSQTPDPVSGNNSSSVTQAVAARSDLQVTKTVTGGAPVAGGTVEYRITVTNPGPSTARNPVVTDRIPAGTTFVSATASDDGSCRPGEVLTCRWPSMAVGATRAVTLVLAVPSDTAPGTAISNTASAASDSFDNSPATATATADTTVTTSADLSVRKTVLSGNPVAGGSVQWQIVVRNLGPSAATAVTVDDTPATGVTFTSAATGTGTCSVTGGPLHCELGTLPSGSTVALTVTGTLSADYTGETVGNTATVTSPTSDPVPGNNSATVSTETSASGDLSLTKTVSPATPVAGERATWTLTASNAGPSTSRNVIISDVVPSGVSAIAAVVSGGGTCTATPGVSPGTTVVRCPVATIAAGSSATATVSGLIASNWSAPTVTNTGTVSAGTADPDPTGNSATATAPVGTATALTLTASAPATIDAGRTIGWTFTAANAGPSDARGVQVVVDLPSGIGAVTGSGPGGACTVSGSTATCPAGTVPVGGSAEIVLSAVVNPSTTGALPVSGTASTTSPEAVLSDNTATASTVVTASADLTLAKTFTGGGRAVPGGPVSWNIRVTSAGPSDATGVVVTDTLPAGVSGIAAVWGAAGTACDVDGQTVTCALGTVPPTVPVDITVTGTLSSGFAGTDLVNTATVTSDEDPDPSGDTATSTTPVAVSADLRIGKALVSGIPVAGDTATFELRVSDLGPSDATGVVVTDRLPDELLSPSATVAGNPGTCSIDGRDLTCELGTVPVGSTPVITVTGTLSQSFSSLLVNTATITGTSPDPVSGNNSSTATGSIDESADLAVSTTGPATVVAGTRVEWTVVITNNGPSDAREVTLRELVPVSLRDVTVVPEGGGADCGTTCALGAIGNGSEVRLVVSGMVPAGTAPGTVLRQQPAISSATPDPDGDNNSAAADVTVTAAARLAVVKTVQPEPLVPGTDATYRIVVSNDGPSDAQATVATDPLPEGLTVRAPGSSSTQGSCAAVGRVQSCDLGVLPAGSSVTITVPVTVDVAYAGTSMVNTASVSSPTPDTDPDPAARTGTSDAAVAAVADLTLTKTGPATIVAGQALSWVLTVGNTGPSVARDVVVTDVLPDGLLDASAVASRGDCSFGVDGLTCAIGDLAPGDTTRIRVFLDGGLDPSFTGTEIVNAAQVASSTPEPGEDPADGRSASATTTVTRAADLSVVKVPDAAVFTPGTEAGWTVTVTNTGPSTATDVLLTETLPTGLDDVVITRDGTPVVCEAGVCELGDLLPGRDNAIVLRVTGTIDPTLDGTELANTVAVSSGTPDPAPGNNSVTATTPLTAAAHLVVDKTGPTTIVAGGEISWTITVGNPDGPSTARDVVLTDVLPTGVTGVTFSGDGVCPDAATGGTSVECTLGDLAVGDEVQVVVTGTVDPAFTLAQLTNTAQVRSATADPDPGAGDDTSSLATDVTTAADLSVTKTGPATVVAGQTISWTVEVTSSGPSVARDVVVNDIEPVGVTGLGGSWADGTCTDGVCEIGDLAPGATVVITYTGTVDPAYDGALLVNTATVGSDTADPDTTNDLASSSTTVTRSANLALTKTVAPDPLQPGGTVTWTLTATNNGPSTAEGVLISDSVPAAVTGLTATSTDGTCTITGQAVSCPAAGPIAPGRDVVVTITGTLAGDVGAGTISNTGAVTATTPDPDLTDNGASAGAGTPQADLRVTKTAGTAAFTPGGAASWTIEVVNDGPGTARGVLLSDRLPAGFTGATATVPSGTAGTCTAGDTVTCALGDLPAGATVTVTVAATVPATASGDAANTVSVVSPDETDPSDNTAQAVTPVLAAADLSLTKVAAAETATAGGTVSWRLTVTNDGPVTAPAVVITDPLPAGVTPGTLGDDAAGCSATGSVIRCDIGDLAAGASVSRTITGVVDPGVRETLSNTASVSSGAVDPDPSDNTATARTPVIADSSLSVSKTADRASAEIGQVVTYTITVAEQGSSSAEGVGLVETIPVGGRLVRQDAGQGSYGEGVWTIGTLQPGVPAVLVLEVVYEREGQTVNSVMLTRSGTPVDMTADADVEVLAQGSSPDPGAPGDPGTPPAPGTPPPPGGGLPVTGVPADDLSLWALLLLLAGGALLLGGRRRRGES</sequence>
<evidence type="ECO:0000256" key="1">
    <source>
        <dbReference type="ARBA" id="ARBA00022512"/>
    </source>
</evidence>
<gene>
    <name evidence="9" type="ORF">GIS00_12770</name>
</gene>
<proteinExistence type="predicted"/>
<dbReference type="InterPro" id="IPR019931">
    <property type="entry name" value="LPXTG_anchor"/>
</dbReference>
<evidence type="ECO:0000256" key="7">
    <source>
        <dbReference type="SAM" id="SignalP"/>
    </source>
</evidence>
<feature type="compositionally biased region" description="Low complexity" evidence="5">
    <location>
        <begin position="2628"/>
        <end position="2646"/>
    </location>
</feature>
<dbReference type="PANTHER" id="PTHR34819">
    <property type="entry name" value="LARGE CYSTEINE-RICH PERIPLASMIC PROTEIN OMCB"/>
    <property type="match status" value="1"/>
</dbReference>
<feature type="region of interest" description="Disordered" evidence="5">
    <location>
        <begin position="2759"/>
        <end position="2779"/>
    </location>
</feature>
<feature type="compositionally biased region" description="Polar residues" evidence="5">
    <location>
        <begin position="1871"/>
        <end position="1908"/>
    </location>
</feature>
<keyword evidence="1" id="KW-0134">Cell wall</keyword>
<organism evidence="9 10">
    <name type="scientific">Nakamurella alba</name>
    <dbReference type="NCBI Taxonomy" id="2665158"/>
    <lineage>
        <taxon>Bacteria</taxon>
        <taxon>Bacillati</taxon>
        <taxon>Actinomycetota</taxon>
        <taxon>Actinomycetes</taxon>
        <taxon>Nakamurellales</taxon>
        <taxon>Nakamurellaceae</taxon>
        <taxon>Nakamurella</taxon>
    </lineage>
</organism>
<accession>A0A7K1FPR6</accession>
<evidence type="ECO:0000256" key="2">
    <source>
        <dbReference type="ARBA" id="ARBA00022525"/>
    </source>
</evidence>
<dbReference type="InterPro" id="IPR013783">
    <property type="entry name" value="Ig-like_fold"/>
</dbReference>
<dbReference type="InterPro" id="IPR051172">
    <property type="entry name" value="Chlamydia_OmcB"/>
</dbReference>
<feature type="region of interest" description="Disordered" evidence="5">
    <location>
        <begin position="3506"/>
        <end position="3528"/>
    </location>
</feature>
<keyword evidence="6" id="KW-0472">Membrane</keyword>
<dbReference type="Gene3D" id="2.60.40.1170">
    <property type="entry name" value="Mu homology domain, subdomain B"/>
    <property type="match status" value="1"/>
</dbReference>
<evidence type="ECO:0000256" key="4">
    <source>
        <dbReference type="ARBA" id="ARBA00023088"/>
    </source>
</evidence>
<dbReference type="GO" id="GO:0005975">
    <property type="term" value="P:carbohydrate metabolic process"/>
    <property type="evidence" value="ECO:0007669"/>
    <property type="project" value="UniProtKB-ARBA"/>
</dbReference>
<evidence type="ECO:0000256" key="3">
    <source>
        <dbReference type="ARBA" id="ARBA00022729"/>
    </source>
</evidence>
<dbReference type="PANTHER" id="PTHR34819:SF3">
    <property type="entry name" value="CELL SURFACE PROTEIN"/>
    <property type="match status" value="1"/>
</dbReference>
<feature type="region of interest" description="Disordered" evidence="5">
    <location>
        <begin position="3647"/>
        <end position="3680"/>
    </location>
</feature>
<dbReference type="Pfam" id="PF01345">
    <property type="entry name" value="DUF11"/>
    <property type="match status" value="25"/>
</dbReference>
<keyword evidence="2" id="KW-0964">Secreted</keyword>
<dbReference type="InterPro" id="IPR047589">
    <property type="entry name" value="DUF11_rpt"/>
</dbReference>
<feature type="compositionally biased region" description="Low complexity" evidence="5">
    <location>
        <begin position="864"/>
        <end position="875"/>
    </location>
</feature>
<dbReference type="EMBL" id="WLYK01000005">
    <property type="protein sequence ID" value="MTD14814.1"/>
    <property type="molecule type" value="Genomic_DNA"/>
</dbReference>
<evidence type="ECO:0000256" key="5">
    <source>
        <dbReference type="SAM" id="MobiDB-lite"/>
    </source>
</evidence>
<keyword evidence="10" id="KW-1185">Reference proteome</keyword>
<feature type="signal peptide" evidence="7">
    <location>
        <begin position="1"/>
        <end position="24"/>
    </location>
</feature>
<keyword evidence="6" id="KW-1133">Transmembrane helix</keyword>
<feature type="compositionally biased region" description="Pro residues" evidence="5">
    <location>
        <begin position="3654"/>
        <end position="3674"/>
    </location>
</feature>
<protein>
    <submittedName>
        <fullName evidence="9">DUF11 domain-containing protein</fullName>
    </submittedName>
</protein>
<keyword evidence="6" id="KW-0812">Transmembrane</keyword>
<feature type="region of interest" description="Disordered" evidence="5">
    <location>
        <begin position="2627"/>
        <end position="2646"/>
    </location>
</feature>
<dbReference type="Gene3D" id="2.60.40.10">
    <property type="entry name" value="Immunoglobulins"/>
    <property type="match status" value="9"/>
</dbReference>
<reference evidence="9 10" key="1">
    <citation type="submission" date="2019-11" db="EMBL/GenBank/DDBJ databases">
        <authorList>
            <person name="Jiang L.-Q."/>
        </authorList>
    </citation>
    <scope>NUCLEOTIDE SEQUENCE [LARGE SCALE GENOMIC DNA]</scope>
    <source>
        <strain evidence="9 10">YIM 132087</strain>
    </source>
</reference>
<feature type="domain" description="Gram-positive cocci surface proteins LPxTG" evidence="8">
    <location>
        <begin position="3676"/>
        <end position="3711"/>
    </location>
</feature>
<feature type="transmembrane region" description="Helical" evidence="6">
    <location>
        <begin position="3686"/>
        <end position="3704"/>
    </location>
</feature>
<dbReference type="Gene3D" id="2.60.40.3080">
    <property type="match status" value="2"/>
</dbReference>
<dbReference type="PROSITE" id="PS50847">
    <property type="entry name" value="GRAM_POS_ANCHORING"/>
    <property type="match status" value="1"/>
</dbReference>
<feature type="region of interest" description="Disordered" evidence="5">
    <location>
        <begin position="1871"/>
        <end position="1909"/>
    </location>
</feature>
<feature type="region of interest" description="Disordered" evidence="5">
    <location>
        <begin position="1493"/>
        <end position="1516"/>
    </location>
</feature>
<feature type="region of interest" description="Disordered" evidence="5">
    <location>
        <begin position="861"/>
        <end position="885"/>
    </location>
</feature>
<dbReference type="NCBIfam" id="TIGR01451">
    <property type="entry name" value="B_ant_repeat"/>
    <property type="match status" value="22"/>
</dbReference>
<dbReference type="InterPro" id="IPR001434">
    <property type="entry name" value="OmcB-like_DUF11"/>
</dbReference>
<feature type="chain" id="PRO_5029647432" evidence="7">
    <location>
        <begin position="25"/>
        <end position="3711"/>
    </location>
</feature>
<keyword evidence="3 7" id="KW-0732">Signal</keyword>
<evidence type="ECO:0000259" key="8">
    <source>
        <dbReference type="PROSITE" id="PS50847"/>
    </source>
</evidence>